<dbReference type="InterPro" id="IPR012349">
    <property type="entry name" value="Split_barrel_FMN-bd"/>
</dbReference>
<reference evidence="4 5" key="1">
    <citation type="submission" date="2016-10" db="EMBL/GenBank/DDBJ databases">
        <title>Genome Sequence of Pseudomonas putida GM4FR.</title>
        <authorList>
            <person name="Poehlein A."/>
            <person name="Wemheuer F."/>
            <person name="Hollensteiner J."/>
            <person name="Wemheuer B."/>
        </authorList>
    </citation>
    <scope>NUCLEOTIDE SEQUENCE [LARGE SCALE GENOMIC DNA]</scope>
    <source>
        <strain evidence="4 5">GM4FR</strain>
    </source>
</reference>
<dbReference type="OrthoDB" id="9792858at2"/>
<comment type="similarity">
    <text evidence="1">Belongs to the non-flavoprotein flavin reductase family.</text>
</comment>
<comment type="caution">
    <text evidence="4">The sequence shown here is derived from an EMBL/GenBank/DDBJ whole genome shotgun (WGS) entry which is preliminary data.</text>
</comment>
<evidence type="ECO:0000259" key="3">
    <source>
        <dbReference type="SMART" id="SM00903"/>
    </source>
</evidence>
<organism evidence="4 5">
    <name type="scientific">Pseudomonas putida</name>
    <name type="common">Arthrobacter siderocapsulatus</name>
    <dbReference type="NCBI Taxonomy" id="303"/>
    <lineage>
        <taxon>Bacteria</taxon>
        <taxon>Pseudomonadati</taxon>
        <taxon>Pseudomonadota</taxon>
        <taxon>Gammaproteobacteria</taxon>
        <taxon>Pseudomonadales</taxon>
        <taxon>Pseudomonadaceae</taxon>
        <taxon>Pseudomonas</taxon>
    </lineage>
</organism>
<dbReference type="InterPro" id="IPR036390">
    <property type="entry name" value="WH_DNA-bd_sf"/>
</dbReference>
<dbReference type="NCBIfam" id="NF045919">
    <property type="entry name" value="HphnlacHdxRed"/>
    <property type="match status" value="1"/>
</dbReference>
<dbReference type="SUPFAM" id="SSF46785">
    <property type="entry name" value="Winged helix' DNA-binding domain"/>
    <property type="match status" value="1"/>
</dbReference>
<sequence>MSTETAAAFDSRAFRRALGNFATGVTVVTADDGRGNKVGVTANSFNSVSLDPPLILWSLDKRSSSLATFDAASHFAVNILAADQIDLSNNFAKPRDDRFGGIAHQAGAGGAPILSDCSANFQCEKYQMVDGGDHWIMIGKVVAFEDCGRSPLLYHQGAYSMVLPHTRMTRREEGQPPSSHFQGRLSHNLYYLMTQALRAYQAGYQPRQLSSGLRTSEARMLMVLENDAGLSLADLQREVAMPAREIDEAVANLTRKGLVSGSEEGGNVRLTANGVEQTEALWSIAQEQQDKVFGQFSEEQIENFKMVLKAVIRG</sequence>
<dbReference type="InterPro" id="IPR002563">
    <property type="entry name" value="Flavin_Rdtase-like_dom"/>
</dbReference>
<evidence type="ECO:0000313" key="4">
    <source>
        <dbReference type="EMBL" id="OLS60710.1"/>
    </source>
</evidence>
<dbReference type="GO" id="GO:0036382">
    <property type="term" value="F:flavin reductase (NADH) activity"/>
    <property type="evidence" value="ECO:0007669"/>
    <property type="project" value="UniProtKB-EC"/>
</dbReference>
<dbReference type="InterPro" id="IPR036388">
    <property type="entry name" value="WH-like_DNA-bd_sf"/>
</dbReference>
<proteinExistence type="inferred from homology"/>
<dbReference type="Gene3D" id="1.10.10.10">
    <property type="entry name" value="Winged helix-like DNA-binding domain superfamily/Winged helix DNA-binding domain"/>
    <property type="match status" value="1"/>
</dbReference>
<dbReference type="Proteomes" id="UP000186736">
    <property type="component" value="Unassembled WGS sequence"/>
</dbReference>
<keyword evidence="2 4" id="KW-0560">Oxidoreductase</keyword>
<dbReference type="GO" id="GO:0010181">
    <property type="term" value="F:FMN binding"/>
    <property type="evidence" value="ECO:0007669"/>
    <property type="project" value="InterPro"/>
</dbReference>
<dbReference type="SMART" id="SM00903">
    <property type="entry name" value="Flavin_Reduct"/>
    <property type="match status" value="1"/>
</dbReference>
<evidence type="ECO:0000256" key="1">
    <source>
        <dbReference type="ARBA" id="ARBA00008898"/>
    </source>
</evidence>
<dbReference type="Gene3D" id="2.30.110.10">
    <property type="entry name" value="Electron Transport, Fmn-binding Protein, Chain A"/>
    <property type="match status" value="1"/>
</dbReference>
<accession>A0A1Q9QZX4</accession>
<protein>
    <submittedName>
        <fullName evidence="4">p-hydroxyphenylacetate 3-hydroxylase, reductase component</fullName>
        <ecNumber evidence="4">1.5.1.36</ecNumber>
    </submittedName>
</protein>
<gene>
    <name evidence="4" type="primary">c1-hpah</name>
    <name evidence="4" type="ORF">PSEMO_43860</name>
</gene>
<name>A0A1Q9QZX4_PSEPU</name>
<feature type="domain" description="Flavin reductase like" evidence="3">
    <location>
        <begin position="18"/>
        <end position="161"/>
    </location>
</feature>
<dbReference type="AlphaFoldDB" id="A0A1Q9QZX4"/>
<evidence type="ECO:0000256" key="2">
    <source>
        <dbReference type="ARBA" id="ARBA00023002"/>
    </source>
</evidence>
<dbReference type="SUPFAM" id="SSF50475">
    <property type="entry name" value="FMN-binding split barrel"/>
    <property type="match status" value="1"/>
</dbReference>
<dbReference type="GO" id="GO:0042602">
    <property type="term" value="F:riboflavin reductase (NADPH) activity"/>
    <property type="evidence" value="ECO:0007669"/>
    <property type="project" value="TreeGrafter"/>
</dbReference>
<dbReference type="RefSeq" id="WP_075805137.1">
    <property type="nucleotide sequence ID" value="NZ_MKZO01000040.1"/>
</dbReference>
<dbReference type="EC" id="1.5.1.36" evidence="4"/>
<dbReference type="Pfam" id="PF01613">
    <property type="entry name" value="Flavin_Reduct"/>
    <property type="match status" value="1"/>
</dbReference>
<dbReference type="PANTHER" id="PTHR30466">
    <property type="entry name" value="FLAVIN REDUCTASE"/>
    <property type="match status" value="1"/>
</dbReference>
<evidence type="ECO:0000313" key="5">
    <source>
        <dbReference type="Proteomes" id="UP000186736"/>
    </source>
</evidence>
<dbReference type="InterPro" id="IPR050268">
    <property type="entry name" value="NADH-dep_flavin_reductase"/>
</dbReference>
<dbReference type="PANTHER" id="PTHR30466:SF11">
    <property type="entry name" value="FLAVIN-DEPENDENT MONOOXYGENASE, REDUCTASE SUBUNIT HSAB"/>
    <property type="match status" value="1"/>
</dbReference>
<dbReference type="EMBL" id="MKZO01000040">
    <property type="protein sequence ID" value="OLS60710.1"/>
    <property type="molecule type" value="Genomic_DNA"/>
</dbReference>